<dbReference type="InterPro" id="IPR049730">
    <property type="entry name" value="SNF2/RAD54-like_C"/>
</dbReference>
<keyword evidence="3" id="KW-0597">Phosphoprotein</keyword>
<dbReference type="InterPro" id="IPR050520">
    <property type="entry name" value="INO80/SWR1_helicase"/>
</dbReference>
<evidence type="ECO:0000256" key="9">
    <source>
        <dbReference type="ARBA" id="ARBA00023015"/>
    </source>
</evidence>
<dbReference type="GO" id="GO:0006338">
    <property type="term" value="P:chromatin remodeling"/>
    <property type="evidence" value="ECO:0000318"/>
    <property type="project" value="GO_Central"/>
</dbReference>
<protein>
    <submittedName>
        <fullName evidence="16">Uncharacterized protein</fullName>
    </submittedName>
</protein>
<dbReference type="Pfam" id="PF00271">
    <property type="entry name" value="Helicase_C"/>
    <property type="match status" value="1"/>
</dbReference>
<feature type="compositionally biased region" description="Polar residues" evidence="13">
    <location>
        <begin position="540"/>
        <end position="555"/>
    </location>
</feature>
<dbReference type="OMA" id="MARMERF"/>
<dbReference type="SMART" id="SM00490">
    <property type="entry name" value="HELICc"/>
    <property type="match status" value="1"/>
</dbReference>
<dbReference type="GO" id="GO:0000812">
    <property type="term" value="C:Swr1 complex"/>
    <property type="evidence" value="ECO:0000318"/>
    <property type="project" value="GO_Central"/>
</dbReference>
<feature type="non-terminal residue" evidence="16">
    <location>
        <position position="1"/>
    </location>
</feature>
<feature type="non-terminal residue" evidence="16">
    <location>
        <position position="1128"/>
    </location>
</feature>
<dbReference type="InParanoid" id="A7SAK3"/>
<dbReference type="GO" id="GO:0005524">
    <property type="term" value="F:ATP binding"/>
    <property type="evidence" value="ECO:0007669"/>
    <property type="project" value="UniProtKB-KW"/>
</dbReference>
<dbReference type="SUPFAM" id="SSF52540">
    <property type="entry name" value="P-loop containing nucleoside triphosphate hydrolases"/>
    <property type="match status" value="2"/>
</dbReference>
<name>A7SAK3_NEMVE</name>
<dbReference type="Pfam" id="PF00176">
    <property type="entry name" value="SNF2-rel_dom"/>
    <property type="match status" value="1"/>
</dbReference>
<dbReference type="GO" id="GO:0016887">
    <property type="term" value="F:ATP hydrolysis activity"/>
    <property type="evidence" value="ECO:0000318"/>
    <property type="project" value="GO_Central"/>
</dbReference>
<feature type="region of interest" description="Disordered" evidence="13">
    <location>
        <begin position="914"/>
        <end position="955"/>
    </location>
</feature>
<dbReference type="PROSITE" id="PS51194">
    <property type="entry name" value="HELICASE_CTER"/>
    <property type="match status" value="1"/>
</dbReference>
<dbReference type="InterPro" id="IPR027417">
    <property type="entry name" value="P-loop_NTPase"/>
</dbReference>
<dbReference type="GO" id="GO:0042393">
    <property type="term" value="F:histone binding"/>
    <property type="evidence" value="ECO:0000318"/>
    <property type="project" value="GO_Central"/>
</dbReference>
<dbReference type="Gene3D" id="1.20.120.850">
    <property type="entry name" value="SWI2/SNF2 ATPases, N-terminal domain"/>
    <property type="match status" value="1"/>
</dbReference>
<dbReference type="InterPro" id="IPR014001">
    <property type="entry name" value="Helicase_ATP-bd"/>
</dbReference>
<evidence type="ECO:0000256" key="5">
    <source>
        <dbReference type="ARBA" id="ARBA00022801"/>
    </source>
</evidence>
<feature type="compositionally biased region" description="Basic and acidic residues" evidence="13">
    <location>
        <begin position="927"/>
        <end position="947"/>
    </location>
</feature>
<dbReference type="FunFam" id="3.40.50.300:FF:000529">
    <property type="entry name" value="helicase SRCAP isoform X1"/>
    <property type="match status" value="1"/>
</dbReference>
<evidence type="ECO:0000256" key="11">
    <source>
        <dbReference type="ARBA" id="ARBA00023163"/>
    </source>
</evidence>
<gene>
    <name evidence="16" type="ORF">NEMVEDRAFT_v1g111040</name>
</gene>
<keyword evidence="6" id="KW-0347">Helicase</keyword>
<dbReference type="STRING" id="45351.A7SAK3"/>
<dbReference type="Proteomes" id="UP000001593">
    <property type="component" value="Unassembled WGS sequence"/>
</dbReference>
<dbReference type="GO" id="GO:0140096">
    <property type="term" value="F:catalytic activity, acting on a protein"/>
    <property type="evidence" value="ECO:0007669"/>
    <property type="project" value="UniProtKB-ARBA"/>
</dbReference>
<proteinExistence type="inferred from homology"/>
<feature type="domain" description="Helicase ATP-binding" evidence="14">
    <location>
        <begin position="50"/>
        <end position="215"/>
    </location>
</feature>
<dbReference type="GO" id="GO:0010557">
    <property type="term" value="P:positive regulation of macromolecule biosynthetic process"/>
    <property type="evidence" value="ECO:0007669"/>
    <property type="project" value="UniProtKB-ARBA"/>
</dbReference>
<dbReference type="CDD" id="cd18793">
    <property type="entry name" value="SF2_C_SNF"/>
    <property type="match status" value="1"/>
</dbReference>
<dbReference type="FunFam" id="1.20.120.850:FF:000012">
    <property type="entry name" value="protein PHOTOPERIOD-INDEPENDENT EARLY FLOWERING 1 isoform X3"/>
    <property type="match status" value="1"/>
</dbReference>
<evidence type="ECO:0000313" key="17">
    <source>
        <dbReference type="Proteomes" id="UP000001593"/>
    </source>
</evidence>
<dbReference type="eggNOG" id="KOG0391">
    <property type="taxonomic scope" value="Eukaryota"/>
</dbReference>
<evidence type="ECO:0000256" key="4">
    <source>
        <dbReference type="ARBA" id="ARBA00022741"/>
    </source>
</evidence>
<keyword evidence="17" id="KW-1185">Reference proteome</keyword>
<dbReference type="GO" id="GO:0004386">
    <property type="term" value="F:helicase activity"/>
    <property type="evidence" value="ECO:0007669"/>
    <property type="project" value="UniProtKB-KW"/>
</dbReference>
<evidence type="ECO:0000259" key="14">
    <source>
        <dbReference type="PROSITE" id="PS51192"/>
    </source>
</evidence>
<dbReference type="Gene3D" id="3.40.50.10810">
    <property type="entry name" value="Tandem AAA-ATPase domain"/>
    <property type="match status" value="1"/>
</dbReference>
<evidence type="ECO:0000256" key="1">
    <source>
        <dbReference type="ARBA" id="ARBA00004123"/>
    </source>
</evidence>
<reference evidence="16 17" key="1">
    <citation type="journal article" date="2007" name="Science">
        <title>Sea anemone genome reveals ancestral eumetazoan gene repertoire and genomic organization.</title>
        <authorList>
            <person name="Putnam N.H."/>
            <person name="Srivastava M."/>
            <person name="Hellsten U."/>
            <person name="Dirks B."/>
            <person name="Chapman J."/>
            <person name="Salamov A."/>
            <person name="Terry A."/>
            <person name="Shapiro H."/>
            <person name="Lindquist E."/>
            <person name="Kapitonov V.V."/>
            <person name="Jurka J."/>
            <person name="Genikhovich G."/>
            <person name="Grigoriev I.V."/>
            <person name="Lucas S.M."/>
            <person name="Steele R.E."/>
            <person name="Finnerty J.R."/>
            <person name="Technau U."/>
            <person name="Martindale M.Q."/>
            <person name="Rokhsar D.S."/>
        </authorList>
    </citation>
    <scope>NUCLEOTIDE SEQUENCE [LARGE SCALE GENOMIC DNA]</scope>
    <source>
        <strain evidence="17">CH2 X CH6</strain>
    </source>
</reference>
<dbReference type="FunFam" id="3.40.50.10810:FF:000005">
    <property type="entry name" value="Photoperiod-independent early flowering 1"/>
    <property type="match status" value="1"/>
</dbReference>
<dbReference type="InterPro" id="IPR000330">
    <property type="entry name" value="SNF2_N"/>
</dbReference>
<keyword evidence="11" id="KW-0804">Transcription</keyword>
<dbReference type="PhylomeDB" id="A7SAK3"/>
<dbReference type="PROSITE" id="PS51192">
    <property type="entry name" value="HELICASE_ATP_BIND_1"/>
    <property type="match status" value="1"/>
</dbReference>
<keyword evidence="10" id="KW-0238">DNA-binding</keyword>
<evidence type="ECO:0000256" key="3">
    <source>
        <dbReference type="ARBA" id="ARBA00022553"/>
    </source>
</evidence>
<keyword evidence="5" id="KW-0378">Hydrolase</keyword>
<dbReference type="InterPro" id="IPR001650">
    <property type="entry name" value="Helicase_C-like"/>
</dbReference>
<accession>A7SAK3</accession>
<dbReference type="InterPro" id="IPR038718">
    <property type="entry name" value="SNF2-like_sf"/>
</dbReference>
<dbReference type="CDD" id="cd18003">
    <property type="entry name" value="DEXQc_SRCAP"/>
    <property type="match status" value="1"/>
</dbReference>
<evidence type="ECO:0000313" key="16">
    <source>
        <dbReference type="EMBL" id="EDO39324.1"/>
    </source>
</evidence>
<evidence type="ECO:0000256" key="8">
    <source>
        <dbReference type="ARBA" id="ARBA00022853"/>
    </source>
</evidence>
<evidence type="ECO:0000259" key="15">
    <source>
        <dbReference type="PROSITE" id="PS51194"/>
    </source>
</evidence>
<dbReference type="EMBL" id="DS469609">
    <property type="protein sequence ID" value="EDO39324.1"/>
    <property type="molecule type" value="Genomic_DNA"/>
</dbReference>
<evidence type="ECO:0000256" key="12">
    <source>
        <dbReference type="ARBA" id="ARBA00023242"/>
    </source>
</evidence>
<keyword evidence="4" id="KW-0547">Nucleotide-binding</keyword>
<keyword evidence="7" id="KW-0067">ATP-binding</keyword>
<feature type="domain" description="Helicase C-terminal" evidence="15">
    <location>
        <begin position="748"/>
        <end position="903"/>
    </location>
</feature>
<dbReference type="GO" id="GO:0003677">
    <property type="term" value="F:DNA binding"/>
    <property type="evidence" value="ECO:0007669"/>
    <property type="project" value="UniProtKB-KW"/>
</dbReference>
<comment type="similarity">
    <text evidence="2">Belongs to the SNF2/RAD54 helicase family. SWR1 subfamily.</text>
</comment>
<dbReference type="PANTHER" id="PTHR45685:SF1">
    <property type="entry name" value="HELICASE SRCAP"/>
    <property type="match status" value="1"/>
</dbReference>
<dbReference type="AlphaFoldDB" id="A7SAK3"/>
<dbReference type="PANTHER" id="PTHR45685">
    <property type="entry name" value="HELICASE SRCAP-RELATED"/>
    <property type="match status" value="1"/>
</dbReference>
<comment type="subcellular location">
    <subcellularLocation>
        <location evidence="1">Nucleus</location>
    </subcellularLocation>
</comment>
<sequence>DDQLTSAAATAESLQPKGFTLETTQIQTQVPFLLRGTLREYQLIGLDWLVTMHEKRLNGILADEMGLGKTIQTISLLAHLACEKGIWGPHLVVVPTSVMLNWEMEFKKWLPGFKILTYYGNQKERKLKRQGWTKCNAFHVCITSYKLVVQDHQAFRRKKWKYFILDEAQNIKNFKSQRWQYLLNFNSQRRLLLTGTPLQNSLMELWSLMHFLMPHLFQSHKDFKEWFSNPLTGMIEGSREYNENLVKRLHKVLRPFLLRRLKSEVETQMPKKYEHVVKCRLSKRQRFLYDDFMSRGKTKETLESGHFLSVINILMQLRKVCNHPDLFEGRPTLSPFQVEGINYYTASLVLRALERKPFEEVSFGYLNLCLADIETTVTSYTAYRTQSLQTPRQLIVEVDSLPDPVTPLVPPVKVRRLIPTGLPVGVSPVKTEGYPGAPMIMHPQGDRQLPSSMSAAANSSMWPQDAMRFARPVTSMQMGMATQRPPGVHSITHPHGTRQSDYVKTAGMSAMGLLKSLPPPPPYPGHTVGYEAYRQHPPHASTTTDMSGVSPSQRNDPLASHHVTPEARPVSQTKKMAVEPAATKAPTPQPNRASPFFLSKIADRKSVYRRDKLQHIAALNTAHCAAQPVYGIDLVKAVTIVETIGTGGNCVMPDSLNELVKSPEQRICEMDEIINRFVFFVPAVNTVGVTMHTSHPPPHLVNTNKIMAESLQKELMPKTSFMHPISRGMTVQFPEARLIQYDCGKLQTLDNLLRRLKAGKHRVLIFTQMTRMLDVLEKFLNYHGYVYLRLDGSTRVEQRQILMDRFNADSRIFCFILSTRSGGLGVNLTGADTVVFYDSDWNPTMDAQAQDRCHRIGQTRDVHIYRLISERTVEENILKKANQKRMLGDIAIEGGNFTTAFLREASLKELFNIEAPEGPEAPTPVKQPEEKPEEENQQKTKTTERDQTSGGPEPKVTQNLFEQALLDAEDETDACAATRAKAEQAAELAEFDEGIPYADEAARVSIQLLKSNIIDKSLNLTSIERFAVRYLETTGGYITVEQIKEEQQVEIAKKDWEIDHLVALKEQEEKRAAEDEDEILFTYSRENSTQVYINDITDEEMKIWTPPTPPRDDMDDVYIDPTVVHLYQ</sequence>
<keyword evidence="8" id="KW-0156">Chromatin regulator</keyword>
<evidence type="ECO:0000256" key="13">
    <source>
        <dbReference type="SAM" id="MobiDB-lite"/>
    </source>
</evidence>
<dbReference type="GO" id="GO:0010468">
    <property type="term" value="P:regulation of gene expression"/>
    <property type="evidence" value="ECO:0007669"/>
    <property type="project" value="UniProtKB-ARBA"/>
</dbReference>
<evidence type="ECO:0000256" key="2">
    <source>
        <dbReference type="ARBA" id="ARBA00009220"/>
    </source>
</evidence>
<keyword evidence="9" id="KW-0805">Transcription regulation</keyword>
<evidence type="ECO:0000256" key="10">
    <source>
        <dbReference type="ARBA" id="ARBA00023125"/>
    </source>
</evidence>
<dbReference type="Gene3D" id="3.40.50.300">
    <property type="entry name" value="P-loop containing nucleotide triphosphate hydrolases"/>
    <property type="match status" value="1"/>
</dbReference>
<feature type="region of interest" description="Disordered" evidence="13">
    <location>
        <begin position="536"/>
        <end position="594"/>
    </location>
</feature>
<evidence type="ECO:0000256" key="6">
    <source>
        <dbReference type="ARBA" id="ARBA00022806"/>
    </source>
</evidence>
<keyword evidence="12" id="KW-0539">Nucleus</keyword>
<organism evidence="16 17">
    <name type="scientific">Nematostella vectensis</name>
    <name type="common">Starlet sea anemone</name>
    <dbReference type="NCBI Taxonomy" id="45351"/>
    <lineage>
        <taxon>Eukaryota</taxon>
        <taxon>Metazoa</taxon>
        <taxon>Cnidaria</taxon>
        <taxon>Anthozoa</taxon>
        <taxon>Hexacorallia</taxon>
        <taxon>Actiniaria</taxon>
        <taxon>Edwardsiidae</taxon>
        <taxon>Nematostella</taxon>
    </lineage>
</organism>
<dbReference type="HOGENOM" id="CLU_000315_17_5_1"/>
<evidence type="ECO:0000256" key="7">
    <source>
        <dbReference type="ARBA" id="ARBA00022840"/>
    </source>
</evidence>
<dbReference type="SMART" id="SM00487">
    <property type="entry name" value="DEXDc"/>
    <property type="match status" value="1"/>
</dbReference>